<evidence type="ECO:0000256" key="11">
    <source>
        <dbReference type="ARBA" id="ARBA00023136"/>
    </source>
</evidence>
<dbReference type="EMBL" id="FTOQ01000002">
    <property type="protein sequence ID" value="SIS67297.1"/>
    <property type="molecule type" value="Genomic_DNA"/>
</dbReference>
<dbReference type="GO" id="GO:0015099">
    <property type="term" value="F:nickel cation transmembrane transporter activity"/>
    <property type="evidence" value="ECO:0007669"/>
    <property type="project" value="UniProtKB-UniRule"/>
</dbReference>
<comment type="function">
    <text evidence="1">Efflux system for nickel and cobalt.</text>
</comment>
<evidence type="ECO:0000256" key="4">
    <source>
        <dbReference type="ARBA" id="ARBA00022448"/>
    </source>
</evidence>
<evidence type="ECO:0000313" key="15">
    <source>
        <dbReference type="Proteomes" id="UP000186684"/>
    </source>
</evidence>
<keyword evidence="6" id="KW-0533">Nickel</keyword>
<gene>
    <name evidence="14" type="ORF">SAMN05421759_102250</name>
</gene>
<evidence type="ECO:0000256" key="7">
    <source>
        <dbReference type="ARBA" id="ARBA00022692"/>
    </source>
</evidence>
<dbReference type="GO" id="GO:0010045">
    <property type="term" value="P:response to nickel cation"/>
    <property type="evidence" value="ECO:0007669"/>
    <property type="project" value="TreeGrafter"/>
</dbReference>
<feature type="transmembrane region" description="Helical" evidence="13">
    <location>
        <begin position="271"/>
        <end position="292"/>
    </location>
</feature>
<dbReference type="AlphaFoldDB" id="A0A1N7L0H9"/>
<dbReference type="InterPro" id="IPR011541">
    <property type="entry name" value="Ni/Co_transpt_high_affinity"/>
</dbReference>
<keyword evidence="4 13" id="KW-0813">Transport</keyword>
<dbReference type="InterPro" id="IPR051224">
    <property type="entry name" value="NiCoT_RcnA"/>
</dbReference>
<dbReference type="GO" id="GO:0005886">
    <property type="term" value="C:plasma membrane"/>
    <property type="evidence" value="ECO:0007669"/>
    <property type="project" value="UniProtKB-SubCell"/>
</dbReference>
<keyword evidence="12" id="KW-0170">Cobalt</keyword>
<keyword evidence="8 13" id="KW-1133">Transmembrane helix</keyword>
<evidence type="ECO:0000256" key="2">
    <source>
        <dbReference type="ARBA" id="ARBA00004651"/>
    </source>
</evidence>
<evidence type="ECO:0000256" key="1">
    <source>
        <dbReference type="ARBA" id="ARBA00002510"/>
    </source>
</evidence>
<dbReference type="RefSeq" id="WP_076445583.1">
    <property type="nucleotide sequence ID" value="NZ_FTOQ01000002.1"/>
</dbReference>
<keyword evidence="5" id="KW-1003">Cell membrane</keyword>
<keyword evidence="3" id="KW-0171">Cobalt transport</keyword>
<evidence type="ECO:0000256" key="6">
    <source>
        <dbReference type="ARBA" id="ARBA00022596"/>
    </source>
</evidence>
<evidence type="ECO:0000256" key="3">
    <source>
        <dbReference type="ARBA" id="ARBA00022426"/>
    </source>
</evidence>
<evidence type="ECO:0000256" key="10">
    <source>
        <dbReference type="ARBA" id="ARBA00023112"/>
    </source>
</evidence>
<feature type="transmembrane region" description="Helical" evidence="13">
    <location>
        <begin position="229"/>
        <end position="251"/>
    </location>
</feature>
<dbReference type="STRING" id="633194.SAMN05421759_102250"/>
<evidence type="ECO:0000256" key="12">
    <source>
        <dbReference type="ARBA" id="ARBA00023285"/>
    </source>
</evidence>
<feature type="transmembrane region" description="Helical" evidence="13">
    <location>
        <begin position="53"/>
        <end position="71"/>
    </location>
</feature>
<dbReference type="GO" id="GO:0046583">
    <property type="term" value="F:monoatomic cation efflux transmembrane transporter activity"/>
    <property type="evidence" value="ECO:0007669"/>
    <property type="project" value="TreeGrafter"/>
</dbReference>
<name>A0A1N7L0H9_9RHOB</name>
<feature type="transmembrane region" description="Helical" evidence="13">
    <location>
        <begin position="199"/>
        <end position="223"/>
    </location>
</feature>
<evidence type="ECO:0000256" key="9">
    <source>
        <dbReference type="ARBA" id="ARBA00023065"/>
    </source>
</evidence>
<feature type="transmembrane region" description="Helical" evidence="13">
    <location>
        <begin position="137"/>
        <end position="155"/>
    </location>
</feature>
<feature type="transmembrane region" description="Helical" evidence="13">
    <location>
        <begin position="99"/>
        <end position="125"/>
    </location>
</feature>
<dbReference type="PANTHER" id="PTHR40659">
    <property type="entry name" value="NICKEL/COBALT EFFLUX SYSTEM RCNA"/>
    <property type="match status" value="1"/>
</dbReference>
<evidence type="ECO:0000313" key="14">
    <source>
        <dbReference type="EMBL" id="SIS67297.1"/>
    </source>
</evidence>
<evidence type="ECO:0000256" key="5">
    <source>
        <dbReference type="ARBA" id="ARBA00022475"/>
    </source>
</evidence>
<keyword evidence="10" id="KW-0921">Nickel transport</keyword>
<comment type="subcellular location">
    <subcellularLocation>
        <location evidence="2 13">Cell membrane</location>
        <topology evidence="2 13">Multi-pass membrane protein</topology>
    </subcellularLocation>
</comment>
<accession>A0A1N7L0H9</accession>
<protein>
    <recommendedName>
        <fullName evidence="13">Nickel/cobalt efflux system</fullName>
    </recommendedName>
</protein>
<dbReference type="PANTHER" id="PTHR40659:SF1">
    <property type="entry name" value="NICKEL_COBALT EFFLUX SYSTEM RCNA"/>
    <property type="match status" value="1"/>
</dbReference>
<dbReference type="OrthoDB" id="9812956at2"/>
<keyword evidence="15" id="KW-1185">Reference proteome</keyword>
<proteinExistence type="inferred from homology"/>
<keyword evidence="9" id="KW-0406">Ion transport</keyword>
<keyword evidence="7 13" id="KW-0812">Transmembrane</keyword>
<comment type="similarity">
    <text evidence="13">Belongs to the NiCoT transporter (TC 2.A.52) family.</text>
</comment>
<evidence type="ECO:0000256" key="8">
    <source>
        <dbReference type="ARBA" id="ARBA00022989"/>
    </source>
</evidence>
<evidence type="ECO:0000256" key="13">
    <source>
        <dbReference type="RuleBase" id="RU362101"/>
    </source>
</evidence>
<reference evidence="15" key="1">
    <citation type="submission" date="2017-01" db="EMBL/GenBank/DDBJ databases">
        <authorList>
            <person name="Varghese N."/>
            <person name="Submissions S."/>
        </authorList>
    </citation>
    <scope>NUCLEOTIDE SEQUENCE [LARGE SCALE GENOMIC DNA]</scope>
    <source>
        <strain evidence="15">DSM 29430</strain>
    </source>
</reference>
<dbReference type="Pfam" id="PF03824">
    <property type="entry name" value="NicO"/>
    <property type="match status" value="2"/>
</dbReference>
<dbReference type="Proteomes" id="UP000186684">
    <property type="component" value="Unassembled WGS sequence"/>
</dbReference>
<dbReference type="GO" id="GO:0032025">
    <property type="term" value="P:response to cobalt ion"/>
    <property type="evidence" value="ECO:0007669"/>
    <property type="project" value="TreeGrafter"/>
</dbReference>
<organism evidence="14 15">
    <name type="scientific">Roseivivax lentus</name>
    <dbReference type="NCBI Taxonomy" id="633194"/>
    <lineage>
        <taxon>Bacteria</taxon>
        <taxon>Pseudomonadati</taxon>
        <taxon>Pseudomonadota</taxon>
        <taxon>Alphaproteobacteria</taxon>
        <taxon>Rhodobacterales</taxon>
        <taxon>Roseobacteraceae</taxon>
        <taxon>Roseivivax</taxon>
    </lineage>
</organism>
<sequence length="293" mass="30306">MRRLVLILPVALAAALVWGLATGQDAALARWAAEMQREFQNALAGNLRAQRSGTAGAFAAFLALCFGYGFFHALGPGHGKVVVGGYGVARQVPVLRLSLIALLSAFAQALSAILIVLAGLFLLNWSRTQMTDTATDMMVPVSGAAIGLVGLWLAFRGARGAWRSWRPQGAAAGHDHAGCGHSHGPSMSDLRRATNLREAAALIVSIGIRPCSGAILLLVLTWYMGNLGAGILGTLAMSAGTAGLTILVAVLSVTARESTALSLGETRMAQVVAPALELLAGAAIIAFGWQMIG</sequence>
<dbReference type="GO" id="GO:0006824">
    <property type="term" value="P:cobalt ion transport"/>
    <property type="evidence" value="ECO:0007669"/>
    <property type="project" value="UniProtKB-KW"/>
</dbReference>
<keyword evidence="11 13" id="KW-0472">Membrane</keyword>